<protein>
    <submittedName>
        <fullName evidence="1">Uncharacterized protein</fullName>
    </submittedName>
</protein>
<evidence type="ECO:0000313" key="1">
    <source>
        <dbReference type="EMBL" id="CAK5062832.1"/>
    </source>
</evidence>
<accession>A0ACB0YU42</accession>
<sequence>MGAYRSKPEKEKIYESGGNESIRFASCSMQGWRIHQEDAHNCIIDFMPKMGFFAVYDGHGGPEVAQYLSLHFPDYLKNSQILNNFDSENLPKLEEIQNLLGQAFLQFDETLANPNVMEKLTVLKGDSSQQKDSPKTEKEEQDELMAEAIALSEESRTSLDKIIKRYTKYQEYLIKNQPPENVEGEVEEEEVIEWSTERASRRATKRSVMLFNSPQIPKRIKLSGQSETEKETCGSSKSASSETEKPPEEKETCIDDIPVPMDKEETSPTNGKIDEKINKNNNEEGNGKIEAVHLIAGKEEELVLPALEEYVVSSTSTTSNTIDSGQKIKTPKKTTTTPIKEEKNQNIVEQVEEGPSSSSSSLDKDNKPGIAQLLEGLDEGNINNEEEDSDYKVEDDEGDVADSTSNEVEDEEEGEAEDGASGEDEEEEDDSLEEEDLNSLMMRTGSTRAGFDSGSTACVAFLLEKHIIVANVGDTRSVLCRSKKALDLSSDHKPEDELEKERIVAAGGNVSSDGRVNGGLNLSRAFGDHFYKQESKLPLSSQQIIALPDITVTQRDFENDDFLVVACDGIWNSLTSQQVCDFILERINRIGLKEIVAEICDHCCANDTGGDGTGCDNETIILIDLKKERPISPQVTSSTLNIEQENPNQQQQQPTTIISSNPTEEQSTATTILQKESQNLNENEKMGGEEKEGEGK</sequence>
<reference evidence="1" key="1">
    <citation type="submission" date="2023-11" db="EMBL/GenBank/DDBJ databases">
        <authorList>
            <person name="Poullet M."/>
        </authorList>
    </citation>
    <scope>NUCLEOTIDE SEQUENCE</scope>
    <source>
        <strain evidence="1">E1834</strain>
    </source>
</reference>
<dbReference type="EMBL" id="CAVMJV010000018">
    <property type="protein sequence ID" value="CAK5062832.1"/>
    <property type="molecule type" value="Genomic_DNA"/>
</dbReference>
<evidence type="ECO:0000313" key="2">
    <source>
        <dbReference type="Proteomes" id="UP001497535"/>
    </source>
</evidence>
<keyword evidence="2" id="KW-1185">Reference proteome</keyword>
<gene>
    <name evidence="1" type="ORF">MENTE1834_LOCUS16607</name>
</gene>
<proteinExistence type="predicted"/>
<comment type="caution">
    <text evidence="1">The sequence shown here is derived from an EMBL/GenBank/DDBJ whole genome shotgun (WGS) entry which is preliminary data.</text>
</comment>
<dbReference type="Proteomes" id="UP001497535">
    <property type="component" value="Unassembled WGS sequence"/>
</dbReference>
<organism evidence="1 2">
    <name type="scientific">Meloidogyne enterolobii</name>
    <name type="common">Root-knot nematode worm</name>
    <name type="synonym">Meloidogyne mayaguensis</name>
    <dbReference type="NCBI Taxonomy" id="390850"/>
    <lineage>
        <taxon>Eukaryota</taxon>
        <taxon>Metazoa</taxon>
        <taxon>Ecdysozoa</taxon>
        <taxon>Nematoda</taxon>
        <taxon>Chromadorea</taxon>
        <taxon>Rhabditida</taxon>
        <taxon>Tylenchina</taxon>
        <taxon>Tylenchomorpha</taxon>
        <taxon>Tylenchoidea</taxon>
        <taxon>Meloidogynidae</taxon>
        <taxon>Meloidogyninae</taxon>
        <taxon>Meloidogyne</taxon>
    </lineage>
</organism>
<name>A0ACB0YU42_MELEN</name>